<organism evidence="1 2">
    <name type="scientific">Paramecium sonneborni</name>
    <dbReference type="NCBI Taxonomy" id="65129"/>
    <lineage>
        <taxon>Eukaryota</taxon>
        <taxon>Sar</taxon>
        <taxon>Alveolata</taxon>
        <taxon>Ciliophora</taxon>
        <taxon>Intramacronucleata</taxon>
        <taxon>Oligohymenophorea</taxon>
        <taxon>Peniculida</taxon>
        <taxon>Parameciidae</taxon>
        <taxon>Paramecium</taxon>
    </lineage>
</organism>
<reference evidence="1" key="1">
    <citation type="submission" date="2021-01" db="EMBL/GenBank/DDBJ databases">
        <authorList>
            <consortium name="Genoscope - CEA"/>
            <person name="William W."/>
        </authorList>
    </citation>
    <scope>NUCLEOTIDE SEQUENCE</scope>
</reference>
<accession>A0A8S1NHD1</accession>
<sequence>MQNNEQIKKMKEFVEQLIELFQKMINYQDWLENSISLISYFDKQVRINGCKLYLNSWLKMEEQGYKGYLKYQYNLKDIIKFIDDDSTIIIQVS</sequence>
<name>A0A8S1NHD1_9CILI</name>
<evidence type="ECO:0000313" key="2">
    <source>
        <dbReference type="Proteomes" id="UP000692954"/>
    </source>
</evidence>
<comment type="caution">
    <text evidence="1">The sequence shown here is derived from an EMBL/GenBank/DDBJ whole genome shotgun (WGS) entry which is preliminary data.</text>
</comment>
<dbReference type="AlphaFoldDB" id="A0A8S1NHD1"/>
<dbReference type="Proteomes" id="UP000692954">
    <property type="component" value="Unassembled WGS sequence"/>
</dbReference>
<proteinExistence type="predicted"/>
<gene>
    <name evidence="1" type="ORF">PSON_ATCC_30995.1.T0570289</name>
</gene>
<dbReference type="EMBL" id="CAJJDN010000057">
    <property type="protein sequence ID" value="CAD8091472.1"/>
    <property type="molecule type" value="Genomic_DNA"/>
</dbReference>
<evidence type="ECO:0000313" key="1">
    <source>
        <dbReference type="EMBL" id="CAD8091472.1"/>
    </source>
</evidence>
<keyword evidence="2" id="KW-1185">Reference proteome</keyword>
<protein>
    <submittedName>
        <fullName evidence="1">Uncharacterized protein</fullName>
    </submittedName>
</protein>